<evidence type="ECO:0000256" key="6">
    <source>
        <dbReference type="ARBA" id="ARBA00067035"/>
    </source>
</evidence>
<sequence>MKKVVLKNLNLKNIKLQVEGSVAIITMNRPKALNALNNETLDELNTIIDGISEDKEILGAIITGSGKGFVAGADIVQMKPYKAEEGRNYAEYAQNIFNKIESLGKPVIAAVNGYALGGGCELALSCDLRIASEKAVFGQPEANLGVIPCFGGTQRLPRLIGSGRAKDLIFTGRMVKANEAFSMGLVNKVVPADELLNEAKNIMTTIISKAPMAIKYSKISINKGADLDLSNALELEKDLAALTFASEDKDEGMKAFLEKRDPKFINK</sequence>
<keyword evidence="9" id="KW-1185">Reference proteome</keyword>
<comment type="pathway">
    <text evidence="1">Lipid metabolism; butanoate metabolism.</text>
</comment>
<evidence type="ECO:0000313" key="8">
    <source>
        <dbReference type="EMBL" id="SKC35890.1"/>
    </source>
</evidence>
<dbReference type="AlphaFoldDB" id="A0A1T5IA04"/>
<dbReference type="GO" id="GO:0006635">
    <property type="term" value="P:fatty acid beta-oxidation"/>
    <property type="evidence" value="ECO:0007669"/>
    <property type="project" value="TreeGrafter"/>
</dbReference>
<keyword evidence="4" id="KW-0456">Lyase</keyword>
<dbReference type="PROSITE" id="PS00166">
    <property type="entry name" value="ENOYL_COA_HYDRATASE"/>
    <property type="match status" value="1"/>
</dbReference>
<evidence type="ECO:0000256" key="2">
    <source>
        <dbReference type="ARBA" id="ARBA00005254"/>
    </source>
</evidence>
<comment type="similarity">
    <text evidence="2 7">Belongs to the enoyl-CoA hydratase/isomerase family.</text>
</comment>
<dbReference type="InterPro" id="IPR029045">
    <property type="entry name" value="ClpP/crotonase-like_dom_sf"/>
</dbReference>
<evidence type="ECO:0000256" key="7">
    <source>
        <dbReference type="RuleBase" id="RU003707"/>
    </source>
</evidence>
<dbReference type="SUPFAM" id="SSF52096">
    <property type="entry name" value="ClpP/crotonase"/>
    <property type="match status" value="1"/>
</dbReference>
<dbReference type="InterPro" id="IPR014748">
    <property type="entry name" value="Enoyl-CoA_hydra_C"/>
</dbReference>
<dbReference type="InterPro" id="IPR001753">
    <property type="entry name" value="Enoyl-CoA_hydra/iso"/>
</dbReference>
<evidence type="ECO:0000256" key="5">
    <source>
        <dbReference type="ARBA" id="ARBA00050624"/>
    </source>
</evidence>
<dbReference type="CDD" id="cd06558">
    <property type="entry name" value="crotonase-like"/>
    <property type="match status" value="1"/>
</dbReference>
<dbReference type="Gene3D" id="1.10.12.10">
    <property type="entry name" value="Lyase 2-enoyl-coa Hydratase, Chain A, domain 2"/>
    <property type="match status" value="1"/>
</dbReference>
<comment type="catalytic activity">
    <reaction evidence="5">
        <text>a short-chain (3S)-3-hydroxyacyl-CoA = a short-chain (2E)-enoyl-CoA + H2O</text>
        <dbReference type="Rhea" id="RHEA:52664"/>
        <dbReference type="ChEBI" id="CHEBI:15377"/>
        <dbReference type="ChEBI" id="CHEBI:87488"/>
        <dbReference type="ChEBI" id="CHEBI:136760"/>
        <dbReference type="EC" id="4.2.1.150"/>
    </reaction>
</comment>
<name>A0A1T5IA04_9FIRM</name>
<dbReference type="Proteomes" id="UP000190285">
    <property type="component" value="Unassembled WGS sequence"/>
</dbReference>
<dbReference type="EMBL" id="FUZT01000001">
    <property type="protein sequence ID" value="SKC35890.1"/>
    <property type="molecule type" value="Genomic_DNA"/>
</dbReference>
<dbReference type="PANTHER" id="PTHR11941">
    <property type="entry name" value="ENOYL-COA HYDRATASE-RELATED"/>
    <property type="match status" value="1"/>
</dbReference>
<accession>A0A1T5IA04</accession>
<evidence type="ECO:0000256" key="4">
    <source>
        <dbReference type="ARBA" id="ARBA00023239"/>
    </source>
</evidence>
<dbReference type="Gene3D" id="3.90.226.10">
    <property type="entry name" value="2-enoyl-CoA Hydratase, Chain A, domain 1"/>
    <property type="match status" value="1"/>
</dbReference>
<reference evidence="8 9" key="1">
    <citation type="submission" date="2017-02" db="EMBL/GenBank/DDBJ databases">
        <authorList>
            <person name="Peterson S.W."/>
        </authorList>
    </citation>
    <scope>NUCLEOTIDE SEQUENCE [LARGE SCALE GENOMIC DNA]</scope>
    <source>
        <strain evidence="8 9">M1</strain>
    </source>
</reference>
<dbReference type="EC" id="4.2.1.150" evidence="6"/>
<evidence type="ECO:0000313" key="9">
    <source>
        <dbReference type="Proteomes" id="UP000190285"/>
    </source>
</evidence>
<organism evidence="8 9">
    <name type="scientific">Maledivibacter halophilus</name>
    <dbReference type="NCBI Taxonomy" id="36842"/>
    <lineage>
        <taxon>Bacteria</taxon>
        <taxon>Bacillati</taxon>
        <taxon>Bacillota</taxon>
        <taxon>Clostridia</taxon>
        <taxon>Peptostreptococcales</taxon>
        <taxon>Caminicellaceae</taxon>
        <taxon>Maledivibacter</taxon>
    </lineage>
</organism>
<dbReference type="FunFam" id="3.90.226.10:FF:000009">
    <property type="entry name" value="Carnitinyl-CoA dehydratase"/>
    <property type="match status" value="1"/>
</dbReference>
<comment type="subunit">
    <text evidence="3">Homotetramer.</text>
</comment>
<dbReference type="InterPro" id="IPR018376">
    <property type="entry name" value="Enoyl-CoA_hyd/isom_CS"/>
</dbReference>
<dbReference type="Pfam" id="PF00378">
    <property type="entry name" value="ECH_1"/>
    <property type="match status" value="1"/>
</dbReference>
<proteinExistence type="inferred from homology"/>
<evidence type="ECO:0000256" key="3">
    <source>
        <dbReference type="ARBA" id="ARBA00011881"/>
    </source>
</evidence>
<gene>
    <name evidence="8" type="ORF">SAMN02194393_00092</name>
</gene>
<dbReference type="STRING" id="36842.SAMN02194393_00092"/>
<dbReference type="FunFam" id="1.10.12.10:FF:000001">
    <property type="entry name" value="Probable enoyl-CoA hydratase, mitochondrial"/>
    <property type="match status" value="1"/>
</dbReference>
<dbReference type="GO" id="GO:0018812">
    <property type="term" value="F:3-hydroxyacyl-CoA dehydratase activity"/>
    <property type="evidence" value="ECO:0007669"/>
    <property type="project" value="UniProtKB-EC"/>
</dbReference>
<dbReference type="PANTHER" id="PTHR11941:SF54">
    <property type="entry name" value="ENOYL-COA HYDRATASE, MITOCHONDRIAL"/>
    <property type="match status" value="1"/>
</dbReference>
<dbReference type="RefSeq" id="WP_079488520.1">
    <property type="nucleotide sequence ID" value="NZ_FUZT01000001.1"/>
</dbReference>
<protein>
    <recommendedName>
        <fullName evidence="6">short-chain-enoyl-CoA hydratase</fullName>
        <ecNumber evidence="6">4.2.1.150</ecNumber>
    </recommendedName>
</protein>
<dbReference type="OrthoDB" id="9775794at2"/>
<evidence type="ECO:0000256" key="1">
    <source>
        <dbReference type="ARBA" id="ARBA00005086"/>
    </source>
</evidence>